<sequence>MAPRTQKSAAQDEHSFSLVSEKKKPGRKPSALKEEPTMGNTVCSCCLMFMYTAHIDKPCCCKQEIAKICTNYTEDKKASVLEKLVPIQAEQKKLVEYISYSVKID</sequence>
<accession>A0A0J6FFG3</accession>
<dbReference type="VEuPathDB" id="FungiDB:CPAG_05376"/>
<gene>
    <name evidence="2" type="ORF">CPAG_05376</name>
</gene>
<name>A0A0J6FFG3_COCPO</name>
<dbReference type="Proteomes" id="UP000054567">
    <property type="component" value="Unassembled WGS sequence"/>
</dbReference>
<feature type="region of interest" description="Disordered" evidence="1">
    <location>
        <begin position="1"/>
        <end position="37"/>
    </location>
</feature>
<protein>
    <submittedName>
        <fullName evidence="2">Uncharacterized protein</fullName>
    </submittedName>
</protein>
<reference evidence="2 3" key="1">
    <citation type="submission" date="2007-06" db="EMBL/GenBank/DDBJ databases">
        <title>The Genome Sequence of Coccidioides posadasii RMSCC_3488.</title>
        <authorList>
            <consortium name="Coccidioides Genome Resources Consortium"/>
            <consortium name="The Broad Institute Genome Sequencing Platform"/>
            <person name="Henn M.R."/>
            <person name="Sykes S."/>
            <person name="Young S."/>
            <person name="Jaffe D."/>
            <person name="Berlin A."/>
            <person name="Alvarez P."/>
            <person name="Butler J."/>
            <person name="Gnerre S."/>
            <person name="Grabherr M."/>
            <person name="Mauceli E."/>
            <person name="Brockman W."/>
            <person name="Kodira C."/>
            <person name="Alvarado L."/>
            <person name="Zeng Q."/>
            <person name="Crawford M."/>
            <person name="Antoine C."/>
            <person name="Devon K."/>
            <person name="Galgiani J."/>
            <person name="Orsborn K."/>
            <person name="Lewis M.L."/>
            <person name="Nusbaum C."/>
            <person name="Galagan J."/>
            <person name="Birren B."/>
        </authorList>
    </citation>
    <scope>NUCLEOTIDE SEQUENCE [LARGE SCALE GENOMIC DNA]</scope>
    <source>
        <strain evidence="2 3">RMSCC 3488</strain>
    </source>
</reference>
<feature type="compositionally biased region" description="Basic and acidic residues" evidence="1">
    <location>
        <begin position="10"/>
        <end position="23"/>
    </location>
</feature>
<dbReference type="AlphaFoldDB" id="A0A0J6FFG3"/>
<reference evidence="3" key="3">
    <citation type="journal article" date="2010" name="Genome Res.">
        <title>Population genomic sequencing of Coccidioides fungi reveals recent hybridization and transposon control.</title>
        <authorList>
            <person name="Neafsey D.E."/>
            <person name="Barker B.M."/>
            <person name="Sharpton T.J."/>
            <person name="Stajich J.E."/>
            <person name="Park D.J."/>
            <person name="Whiston E."/>
            <person name="Hung C.-Y."/>
            <person name="McMahan C."/>
            <person name="White J."/>
            <person name="Sykes S."/>
            <person name="Heiman D."/>
            <person name="Young S."/>
            <person name="Zeng Q."/>
            <person name="Abouelleil A."/>
            <person name="Aftuck L."/>
            <person name="Bessette D."/>
            <person name="Brown A."/>
            <person name="FitzGerald M."/>
            <person name="Lui A."/>
            <person name="Macdonald J.P."/>
            <person name="Priest M."/>
            <person name="Orbach M.J."/>
            <person name="Galgiani J.N."/>
            <person name="Kirkland T.N."/>
            <person name="Cole G.T."/>
            <person name="Birren B.W."/>
            <person name="Henn M.R."/>
            <person name="Taylor J.W."/>
            <person name="Rounsley S.D."/>
        </authorList>
    </citation>
    <scope>NUCLEOTIDE SEQUENCE [LARGE SCALE GENOMIC DNA]</scope>
    <source>
        <strain evidence="3">RMSCC 3488</strain>
    </source>
</reference>
<evidence type="ECO:0000256" key="1">
    <source>
        <dbReference type="SAM" id="MobiDB-lite"/>
    </source>
</evidence>
<reference evidence="3" key="2">
    <citation type="journal article" date="2009" name="Genome Res.">
        <title>Comparative genomic analyses of the human fungal pathogens Coccidioides and their relatives.</title>
        <authorList>
            <person name="Sharpton T.J."/>
            <person name="Stajich J.E."/>
            <person name="Rounsley S.D."/>
            <person name="Gardner M.J."/>
            <person name="Wortman J.R."/>
            <person name="Jordar V.S."/>
            <person name="Maiti R."/>
            <person name="Kodira C.D."/>
            <person name="Neafsey D.E."/>
            <person name="Zeng Q."/>
            <person name="Hung C.-Y."/>
            <person name="McMahan C."/>
            <person name="Muszewska A."/>
            <person name="Grynberg M."/>
            <person name="Mandel M.A."/>
            <person name="Kellner E.M."/>
            <person name="Barker B.M."/>
            <person name="Galgiani J.N."/>
            <person name="Orbach M.J."/>
            <person name="Kirkland T.N."/>
            <person name="Cole G.T."/>
            <person name="Henn M.R."/>
            <person name="Birren B.W."/>
            <person name="Taylor J.W."/>
        </authorList>
    </citation>
    <scope>NUCLEOTIDE SEQUENCE [LARGE SCALE GENOMIC DNA]</scope>
    <source>
        <strain evidence="3">RMSCC 3488</strain>
    </source>
</reference>
<proteinExistence type="predicted"/>
<organism evidence="2 3">
    <name type="scientific">Coccidioides posadasii RMSCC 3488</name>
    <dbReference type="NCBI Taxonomy" id="454284"/>
    <lineage>
        <taxon>Eukaryota</taxon>
        <taxon>Fungi</taxon>
        <taxon>Dikarya</taxon>
        <taxon>Ascomycota</taxon>
        <taxon>Pezizomycotina</taxon>
        <taxon>Eurotiomycetes</taxon>
        <taxon>Eurotiomycetidae</taxon>
        <taxon>Onygenales</taxon>
        <taxon>Onygenaceae</taxon>
        <taxon>Coccidioides</taxon>
    </lineage>
</organism>
<evidence type="ECO:0000313" key="2">
    <source>
        <dbReference type="EMBL" id="KMM69053.1"/>
    </source>
</evidence>
<evidence type="ECO:0000313" key="3">
    <source>
        <dbReference type="Proteomes" id="UP000054567"/>
    </source>
</evidence>
<dbReference type="EMBL" id="DS268111">
    <property type="protein sequence ID" value="KMM69053.1"/>
    <property type="molecule type" value="Genomic_DNA"/>
</dbReference>